<gene>
    <name evidence="2" type="ORF">CHC_T00007831001</name>
</gene>
<evidence type="ECO:0000313" key="2">
    <source>
        <dbReference type="EMBL" id="CDF41315.1"/>
    </source>
</evidence>
<dbReference type="RefSeq" id="XP_005711609.1">
    <property type="nucleotide sequence ID" value="XM_005711552.1"/>
</dbReference>
<organism evidence="2 3">
    <name type="scientific">Chondrus crispus</name>
    <name type="common">Carrageen Irish moss</name>
    <name type="synonym">Polymorpha crispa</name>
    <dbReference type="NCBI Taxonomy" id="2769"/>
    <lineage>
        <taxon>Eukaryota</taxon>
        <taxon>Rhodophyta</taxon>
        <taxon>Florideophyceae</taxon>
        <taxon>Rhodymeniophycidae</taxon>
        <taxon>Gigartinales</taxon>
        <taxon>Gigartinaceae</taxon>
        <taxon>Chondrus</taxon>
    </lineage>
</organism>
<dbReference type="Proteomes" id="UP000012073">
    <property type="component" value="Unassembled WGS sequence"/>
</dbReference>
<name>R7QVE7_CHOCR</name>
<accession>R7QVE7</accession>
<reference evidence="3" key="1">
    <citation type="journal article" date="2013" name="Proc. Natl. Acad. Sci. U.S.A.">
        <title>Genome structure and metabolic features in the red seaweed Chondrus crispus shed light on evolution of the Archaeplastida.</title>
        <authorList>
            <person name="Collen J."/>
            <person name="Porcel B."/>
            <person name="Carre W."/>
            <person name="Ball S.G."/>
            <person name="Chaparro C."/>
            <person name="Tonon T."/>
            <person name="Barbeyron T."/>
            <person name="Michel G."/>
            <person name="Noel B."/>
            <person name="Valentin K."/>
            <person name="Elias M."/>
            <person name="Artiguenave F."/>
            <person name="Arun A."/>
            <person name="Aury J.M."/>
            <person name="Barbosa-Neto J.F."/>
            <person name="Bothwell J.H."/>
            <person name="Bouget F.Y."/>
            <person name="Brillet L."/>
            <person name="Cabello-Hurtado F."/>
            <person name="Capella-Gutierrez S."/>
            <person name="Charrier B."/>
            <person name="Cladiere L."/>
            <person name="Cock J.M."/>
            <person name="Coelho S.M."/>
            <person name="Colleoni C."/>
            <person name="Czjzek M."/>
            <person name="Da Silva C."/>
            <person name="Delage L."/>
            <person name="Denoeud F."/>
            <person name="Deschamps P."/>
            <person name="Dittami S.M."/>
            <person name="Gabaldon T."/>
            <person name="Gachon C.M."/>
            <person name="Groisillier A."/>
            <person name="Herve C."/>
            <person name="Jabbari K."/>
            <person name="Katinka M."/>
            <person name="Kloareg B."/>
            <person name="Kowalczyk N."/>
            <person name="Labadie K."/>
            <person name="Leblanc C."/>
            <person name="Lopez P.J."/>
            <person name="McLachlan D.H."/>
            <person name="Meslet-Cladiere L."/>
            <person name="Moustafa A."/>
            <person name="Nehr Z."/>
            <person name="Nyvall Collen P."/>
            <person name="Panaud O."/>
            <person name="Partensky F."/>
            <person name="Poulain J."/>
            <person name="Rensing S.A."/>
            <person name="Rousvoal S."/>
            <person name="Samson G."/>
            <person name="Symeonidi A."/>
            <person name="Weissenbach J."/>
            <person name="Zambounis A."/>
            <person name="Wincker P."/>
            <person name="Boyen C."/>
        </authorList>
    </citation>
    <scope>NUCLEOTIDE SEQUENCE [LARGE SCALE GENOMIC DNA]</scope>
    <source>
        <strain evidence="3">cv. Stackhouse</strain>
    </source>
</reference>
<evidence type="ECO:0000313" key="3">
    <source>
        <dbReference type="Proteomes" id="UP000012073"/>
    </source>
</evidence>
<dbReference type="Gramene" id="CDF41315">
    <property type="protein sequence ID" value="CDF41315"/>
    <property type="gene ID" value="CHC_T00007831001"/>
</dbReference>
<evidence type="ECO:0000256" key="1">
    <source>
        <dbReference type="SAM" id="MobiDB-lite"/>
    </source>
</evidence>
<sequence>MDTVEGRGCITEGKEREDRMVEGARKRGKMQQRCSAPLKNYQEKYEQITRHARARRGACPRLVGGRAP</sequence>
<feature type="region of interest" description="Disordered" evidence="1">
    <location>
        <begin position="1"/>
        <end position="35"/>
    </location>
</feature>
<dbReference type="AlphaFoldDB" id="R7QVE7"/>
<dbReference type="EMBL" id="HG002355">
    <property type="protein sequence ID" value="CDF41315.1"/>
    <property type="molecule type" value="Genomic_DNA"/>
</dbReference>
<proteinExistence type="predicted"/>
<keyword evidence="3" id="KW-1185">Reference proteome</keyword>
<dbReference type="GeneID" id="17319326"/>
<protein>
    <submittedName>
        <fullName evidence="2">Uncharacterized protein</fullName>
    </submittedName>
</protein>
<dbReference type="KEGG" id="ccp:CHC_T00007831001"/>
<feature type="compositionally biased region" description="Basic and acidic residues" evidence="1">
    <location>
        <begin position="12"/>
        <end position="25"/>
    </location>
</feature>